<protein>
    <submittedName>
        <fullName evidence="1">Glycosyltransferase family 41 protein</fullName>
    </submittedName>
</protein>
<gene>
    <name evidence="1" type="ORF">BU25DRAFT_26535</name>
</gene>
<sequence length="1667" mass="184820">MTMVRQYPPQPQPPLLSPLGPYSNNNNNNNNNNINNINNNPPAPTHPSLLRHNSTPDGVSLHQRPTQYAHPLSRHNSYTSQTSESGRTKPPEHMLRRKTPNGILAAAYDGTSVEDNGAPHATKHILLPVTAESSIPYGIKQDLALRSPSINGPYGHFKQERSADWSPSLYFETGSGRTSQHIPQIDSMLNQIPPLHQTQMPFQMYGQQFGGVMGPGIQSPFAPTVSNDQGPFGPYWPDGAYVPYQPAAMRDPRYLHHPAHSWSHPQHHPYMARGYNNALPGGSGFAPQSYQLNQPMYQSPGALGHEYPAFAQGPGLNFQTPNLPPHVLQARQDYFTSGQSTTVPGQSPVSTPLAEYGPQSPNGQSREKVFAWAHTVYVDLLKFLQSTRKAHMQQSHGRQSHRPHIYPKPPRQPGANPGNDSSSSSSKSSQRRLSSPSVSSQSPFQPPSEKASKRPAHYRSASSYSSTGLDSSSQRHPWQHATQQHPMLPQVPGMDPVRTLRRTSGSVSSVHQGLRSDMPPSMTAASALEAITKHCEENKWKWIDGMLLGGCLAYALGDYQKAQNWYKHILTLDADHVEAISNLAATVLALQQKQDAERYWRRAVKLRPSYFEAVEHLIGLLCSDQRGREAVQVIEEVERSLRFARRTDALRSLELESERPRSGVSESPGLSETSDRPLFEFEGEDESIFKDLDELPGSDQPGFGSSGYAIPGCDNGRILALVHAKGNMLYALGNNTEAAKAFENAVLIGAGSQANGISGLIKRILSVVGYEASERSPGGRRVAPSSDPVLLPPDSATRTAPLCFPPHGQLPGLAHVASDGLARKAAISTTSNSLLSLAKIFQDGMATNSPRAATYQSNYGVREILALYYLSLSLQPSPSTANNVGILLASVQQSAPSKPIPVSNPTPYPQIPGLVPGSGVALALAYYYYGLQLDKRHAHLYTNLGSLLKDIGQLDVAISMYEQAVHCDQNFDIALANLANAVKDKGRISDAIVYYKRAVKSSPDFAEAVCGLANALNSVCGWNGRGGIAEGQGARDRWHVDENGMLLDARILGASSSGWIHKVVKLVEKQLADGEGWGRGTMDERFVKDMCRPLALTNNTAEDIKEKQESLMSIVTGWRGNKWEGARIVRLVERAIRRLTWQWYQDRYVTGKEHSPESYSRPHLPVALTVPAAPTVLPFHTFTCPMSAEQIRLISQRNGLRISCSTLRAPWLPATVFQPPPPPKPYLKVGYVSSDFNNHPLAHLMQSVFGLHDTSKVKAFCYATTASDGSEHRKQIEKESPVFHDANNWSAERLVNQIIKDGIHILINLNGYTRGARNEVFAARAAPIQMSFMGFAGTLGAEWCDYLLADDTSVPPDTLRQWRRNIDMEDALVDENSGGSDKDWIYGENIVFCRDTFFCCDHRQSAPDSQGRQPNWEEEQERRWAMRKEIFPQLRDDAIILGNFNQLYKIEPTTFRTWLRILQRLPKAILWLLRFPDLGETNLKQTALMWAGPEVANRVIFTDVAQKHQHISRARVCDLFLDTPECNAHTTAADVLWSGTPLLTLPRYKYKMCSRMAASILKGALPKSPEGAQAAIELIAADDEDYEEKAVRLGTDCIYQGHRATGRLSELRKLLYESRWTSALYDTKRWVRDLEEAYQIAWKKWEKGEGGDIWLKDSTPSRVQEMA</sequence>
<evidence type="ECO:0000313" key="1">
    <source>
        <dbReference type="EMBL" id="KAF2629080.1"/>
    </source>
</evidence>
<name>A0ACB6S660_9PLEO</name>
<reference evidence="1" key="1">
    <citation type="journal article" date="2020" name="Stud. Mycol.">
        <title>101 Dothideomycetes genomes: a test case for predicting lifestyles and emergence of pathogens.</title>
        <authorList>
            <person name="Haridas S."/>
            <person name="Albert R."/>
            <person name="Binder M."/>
            <person name="Bloem J."/>
            <person name="Labutti K."/>
            <person name="Salamov A."/>
            <person name="Andreopoulos B."/>
            <person name="Baker S."/>
            <person name="Barry K."/>
            <person name="Bills G."/>
            <person name="Bluhm B."/>
            <person name="Cannon C."/>
            <person name="Castanera R."/>
            <person name="Culley D."/>
            <person name="Daum C."/>
            <person name="Ezra D."/>
            <person name="Gonzalez J."/>
            <person name="Henrissat B."/>
            <person name="Kuo A."/>
            <person name="Liang C."/>
            <person name="Lipzen A."/>
            <person name="Lutzoni F."/>
            <person name="Magnuson J."/>
            <person name="Mondo S."/>
            <person name="Nolan M."/>
            <person name="Ohm R."/>
            <person name="Pangilinan J."/>
            <person name="Park H.-J."/>
            <person name="Ramirez L."/>
            <person name="Alfaro M."/>
            <person name="Sun H."/>
            <person name="Tritt A."/>
            <person name="Yoshinaga Y."/>
            <person name="Zwiers L.-H."/>
            <person name="Turgeon B."/>
            <person name="Goodwin S."/>
            <person name="Spatafora J."/>
            <person name="Crous P."/>
            <person name="Grigoriev I."/>
        </authorList>
    </citation>
    <scope>NUCLEOTIDE SEQUENCE</scope>
    <source>
        <strain evidence="1">CBS 525.71</strain>
    </source>
</reference>
<dbReference type="EMBL" id="MU006711">
    <property type="protein sequence ID" value="KAF2629080.1"/>
    <property type="molecule type" value="Genomic_DNA"/>
</dbReference>
<organism evidence="1 2">
    <name type="scientific">Macroventuria anomochaeta</name>
    <dbReference type="NCBI Taxonomy" id="301207"/>
    <lineage>
        <taxon>Eukaryota</taxon>
        <taxon>Fungi</taxon>
        <taxon>Dikarya</taxon>
        <taxon>Ascomycota</taxon>
        <taxon>Pezizomycotina</taxon>
        <taxon>Dothideomycetes</taxon>
        <taxon>Pleosporomycetidae</taxon>
        <taxon>Pleosporales</taxon>
        <taxon>Pleosporineae</taxon>
        <taxon>Didymellaceae</taxon>
        <taxon>Macroventuria</taxon>
    </lineage>
</organism>
<comment type="caution">
    <text evidence="1">The sequence shown here is derived from an EMBL/GenBank/DDBJ whole genome shotgun (WGS) entry which is preliminary data.</text>
</comment>
<evidence type="ECO:0000313" key="2">
    <source>
        <dbReference type="Proteomes" id="UP000799754"/>
    </source>
</evidence>
<dbReference type="Proteomes" id="UP000799754">
    <property type="component" value="Unassembled WGS sequence"/>
</dbReference>
<accession>A0ACB6S660</accession>
<proteinExistence type="predicted"/>
<keyword evidence="2" id="KW-1185">Reference proteome</keyword>